<gene>
    <name evidence="1" type="ORF">OS493_017594</name>
</gene>
<evidence type="ECO:0000313" key="1">
    <source>
        <dbReference type="EMBL" id="KAJ7385215.1"/>
    </source>
</evidence>
<protein>
    <submittedName>
        <fullName evidence="1">Uncharacterized protein</fullName>
    </submittedName>
</protein>
<dbReference type="EMBL" id="MU825882">
    <property type="protein sequence ID" value="KAJ7385215.1"/>
    <property type="molecule type" value="Genomic_DNA"/>
</dbReference>
<name>A0A9X0D377_9CNID</name>
<accession>A0A9X0D377</accession>
<sequence>MSPTETTSTRHNTESILMSQLQKNSVGGPHTIIAALPEPWHFTLPRCQGPTPSVPASSASTVSAASTVPAASTFPASAASTVPVSVVSTVQAVSTVPVSAALTVSAASTVPATALALPCAKNSNAQIGLDCN</sequence>
<keyword evidence="2" id="KW-1185">Reference proteome</keyword>
<proteinExistence type="predicted"/>
<dbReference type="AlphaFoldDB" id="A0A9X0D377"/>
<comment type="caution">
    <text evidence="1">The sequence shown here is derived from an EMBL/GenBank/DDBJ whole genome shotgun (WGS) entry which is preliminary data.</text>
</comment>
<evidence type="ECO:0000313" key="2">
    <source>
        <dbReference type="Proteomes" id="UP001163046"/>
    </source>
</evidence>
<reference evidence="1" key="1">
    <citation type="submission" date="2023-01" db="EMBL/GenBank/DDBJ databases">
        <title>Genome assembly of the deep-sea coral Lophelia pertusa.</title>
        <authorList>
            <person name="Herrera S."/>
            <person name="Cordes E."/>
        </authorList>
    </citation>
    <scope>NUCLEOTIDE SEQUENCE</scope>
    <source>
        <strain evidence="1">USNM1676648</strain>
        <tissue evidence="1">Polyp</tissue>
    </source>
</reference>
<organism evidence="1 2">
    <name type="scientific">Desmophyllum pertusum</name>
    <dbReference type="NCBI Taxonomy" id="174260"/>
    <lineage>
        <taxon>Eukaryota</taxon>
        <taxon>Metazoa</taxon>
        <taxon>Cnidaria</taxon>
        <taxon>Anthozoa</taxon>
        <taxon>Hexacorallia</taxon>
        <taxon>Scleractinia</taxon>
        <taxon>Caryophylliina</taxon>
        <taxon>Caryophylliidae</taxon>
        <taxon>Desmophyllum</taxon>
    </lineage>
</organism>
<dbReference type="Proteomes" id="UP001163046">
    <property type="component" value="Unassembled WGS sequence"/>
</dbReference>